<reference evidence="2" key="1">
    <citation type="submission" date="2023-07" db="EMBL/GenBank/DDBJ databases">
        <title>Whole genome shotgun sequence of Streptomyces nojiriensis NBRC 13794.</title>
        <authorList>
            <person name="Komaki H."/>
            <person name="Tamura T."/>
        </authorList>
    </citation>
    <scope>NUCLEOTIDE SEQUENCE [LARGE SCALE GENOMIC DNA]</scope>
    <source>
        <strain evidence="2">NBRC 13794</strain>
    </source>
</reference>
<protein>
    <submittedName>
        <fullName evidence="1">Uncharacterized protein</fullName>
    </submittedName>
</protein>
<evidence type="ECO:0000313" key="1">
    <source>
        <dbReference type="EMBL" id="GHI68701.1"/>
    </source>
</evidence>
<accession>A0ABQ3SKN8</accession>
<dbReference type="EMBL" id="BNEC01000003">
    <property type="protein sequence ID" value="GHI68701.1"/>
    <property type="molecule type" value="Genomic_DNA"/>
</dbReference>
<proteinExistence type="predicted"/>
<comment type="caution">
    <text evidence="1">The sequence shown here is derived from an EMBL/GenBank/DDBJ whole genome shotgun (WGS) entry which is preliminary data.</text>
</comment>
<keyword evidence="2" id="KW-1185">Reference proteome</keyword>
<organism evidence="1 2">
    <name type="scientific">Streptomyces nojiriensis</name>
    <dbReference type="NCBI Taxonomy" id="66374"/>
    <lineage>
        <taxon>Bacteria</taxon>
        <taxon>Bacillati</taxon>
        <taxon>Actinomycetota</taxon>
        <taxon>Actinomycetes</taxon>
        <taxon>Kitasatosporales</taxon>
        <taxon>Streptomycetaceae</taxon>
        <taxon>Streptomyces</taxon>
    </lineage>
</organism>
<gene>
    <name evidence="1" type="ORF">Snoj_26190</name>
</gene>
<name>A0ABQ3SKN8_9ACTN</name>
<evidence type="ECO:0000313" key="2">
    <source>
        <dbReference type="Proteomes" id="UP000613974"/>
    </source>
</evidence>
<dbReference type="Proteomes" id="UP000613974">
    <property type="component" value="Unassembled WGS sequence"/>
</dbReference>
<sequence length="45" mass="5311">MAADRWELAGAVWQETDLLLWKPPTAMFSINAFYTPDGDRRWLRN</sequence>